<gene>
    <name evidence="1" type="ORF">C9994_04920</name>
</gene>
<accession>A0A2T4DSZ8</accession>
<comment type="caution">
    <text evidence="1">The sequence shown here is derived from an EMBL/GenBank/DDBJ whole genome shotgun (WGS) entry which is preliminary data.</text>
</comment>
<protein>
    <recommendedName>
        <fullName evidence="3">DUF4265 domain-containing protein</fullName>
    </recommendedName>
</protein>
<proteinExistence type="predicted"/>
<evidence type="ECO:0008006" key="3">
    <source>
        <dbReference type="Google" id="ProtNLM"/>
    </source>
</evidence>
<sequence length="137" mass="15563">MDEEKIIDIKMYVPEEASTGTYEVIKVSENTYKLTNNDPFSEVLTYGTIIEVLPEKKDEDTYIFKGVHTESDYTLEVIGLPSALNETEMRVVGQMIIDEGGYWEVIFGGMGYINLPKTSKLNVIDELNKLIKAKKNE</sequence>
<evidence type="ECO:0000313" key="1">
    <source>
        <dbReference type="EMBL" id="PTB96964.1"/>
    </source>
</evidence>
<dbReference type="Proteomes" id="UP000240608">
    <property type="component" value="Unassembled WGS sequence"/>
</dbReference>
<reference evidence="1 2" key="1">
    <citation type="submission" date="2018-03" db="EMBL/GenBank/DDBJ databases">
        <title>Cross-interface Injection: A General Nanoliter Liquid Handling Method Applied to Single Cells Genome Amplification Automated Nanoliter Liquid Handling Applied to Single Cell Multiple Displacement Amplification.</title>
        <authorList>
            <person name="Yun J."/>
            <person name="Xu P."/>
            <person name="Xu J."/>
            <person name="Dai X."/>
            <person name="Wang Y."/>
            <person name="Zheng X."/>
            <person name="Cao C."/>
            <person name="Yi Q."/>
            <person name="Zhu Y."/>
            <person name="Wang L."/>
            <person name="Dong Z."/>
            <person name="Huang Y."/>
            <person name="Huang L."/>
            <person name="Du W."/>
        </authorList>
    </citation>
    <scope>NUCLEOTIDE SEQUENCE [LARGE SCALE GENOMIC DNA]</scope>
    <source>
        <strain evidence="1 2">Z-D1-2</strain>
    </source>
</reference>
<dbReference type="AlphaFoldDB" id="A0A2T4DSZ8"/>
<evidence type="ECO:0000313" key="2">
    <source>
        <dbReference type="Proteomes" id="UP000240608"/>
    </source>
</evidence>
<dbReference type="EMBL" id="PYVU01000029">
    <property type="protein sequence ID" value="PTB96964.1"/>
    <property type="molecule type" value="Genomic_DNA"/>
</dbReference>
<name>A0A2T4DSZ8_9BACT</name>
<organism evidence="1 2">
    <name type="scientific">Marivirga lumbricoides</name>
    <dbReference type="NCBI Taxonomy" id="1046115"/>
    <lineage>
        <taxon>Bacteria</taxon>
        <taxon>Pseudomonadati</taxon>
        <taxon>Bacteroidota</taxon>
        <taxon>Cytophagia</taxon>
        <taxon>Cytophagales</taxon>
        <taxon>Marivirgaceae</taxon>
        <taxon>Marivirga</taxon>
    </lineage>
</organism>